<dbReference type="Pfam" id="PF01575">
    <property type="entry name" value="MaoC_dehydratas"/>
    <property type="match status" value="1"/>
</dbReference>
<dbReference type="RefSeq" id="WP_304601216.1">
    <property type="nucleotide sequence ID" value="NZ_JAUQYP010000001.1"/>
</dbReference>
<dbReference type="Gene3D" id="3.10.129.10">
    <property type="entry name" value="Hotdog Thioesterase"/>
    <property type="match status" value="1"/>
</dbReference>
<feature type="domain" description="MaoC-like" evidence="2">
    <location>
        <begin position="15"/>
        <end position="106"/>
    </location>
</feature>
<accession>A0ABT9D9L8</accession>
<comment type="caution">
    <text evidence="3">The sequence shown here is derived from an EMBL/GenBank/DDBJ whole genome shotgun (WGS) entry which is preliminary data.</text>
</comment>
<comment type="similarity">
    <text evidence="1">Belongs to the enoyl-CoA hydratase/isomerase family.</text>
</comment>
<reference evidence="3 4" key="1">
    <citation type="submission" date="2023-07" db="EMBL/GenBank/DDBJ databases">
        <title>Description of novel actinomycetes strains, isolated from tidal flat sediment.</title>
        <authorList>
            <person name="Lu C."/>
        </authorList>
    </citation>
    <scope>NUCLEOTIDE SEQUENCE [LARGE SCALE GENOMIC DNA]</scope>
    <source>
        <strain evidence="3 4">SYSU T00b441</strain>
    </source>
</reference>
<sequence>MYDDELAEGDSAWFEKTISEADVYGFAGIVGDFNPAHVNQRYAEQTRFGARIAHGMLSGSLFSTVFGTSLPGEGAIYVSQTLTFTAPVFIGDTVRATVTVSEKMPKGRVRFDCVAAKPDGTVVVTGEAVLLPRRRPAASGDES</sequence>
<keyword evidence="4" id="KW-1185">Reference proteome</keyword>
<proteinExistence type="inferred from homology"/>
<dbReference type="PANTHER" id="PTHR43437:SF3">
    <property type="entry name" value="HYDROXYACYL-THIOESTER DEHYDRATASE TYPE 2, MITOCHONDRIAL"/>
    <property type="match status" value="1"/>
</dbReference>
<evidence type="ECO:0000313" key="4">
    <source>
        <dbReference type="Proteomes" id="UP001232536"/>
    </source>
</evidence>
<dbReference type="EMBL" id="JAUQYP010000001">
    <property type="protein sequence ID" value="MDO8107598.1"/>
    <property type="molecule type" value="Genomic_DNA"/>
</dbReference>
<protein>
    <submittedName>
        <fullName evidence="3">MaoC family dehydratase</fullName>
    </submittedName>
</protein>
<gene>
    <name evidence="3" type="ORF">Q6348_10365</name>
</gene>
<evidence type="ECO:0000256" key="1">
    <source>
        <dbReference type="ARBA" id="ARBA00005254"/>
    </source>
</evidence>
<dbReference type="InterPro" id="IPR029069">
    <property type="entry name" value="HotDog_dom_sf"/>
</dbReference>
<dbReference type="Proteomes" id="UP001232536">
    <property type="component" value="Unassembled WGS sequence"/>
</dbReference>
<dbReference type="CDD" id="cd03449">
    <property type="entry name" value="R_hydratase"/>
    <property type="match status" value="1"/>
</dbReference>
<name>A0ABT9D9L8_9CELL</name>
<dbReference type="SUPFAM" id="SSF54637">
    <property type="entry name" value="Thioesterase/thiol ester dehydrase-isomerase"/>
    <property type="match status" value="1"/>
</dbReference>
<dbReference type="PANTHER" id="PTHR43437">
    <property type="entry name" value="HYDROXYACYL-THIOESTER DEHYDRATASE TYPE 2, MITOCHONDRIAL-RELATED"/>
    <property type="match status" value="1"/>
</dbReference>
<evidence type="ECO:0000259" key="2">
    <source>
        <dbReference type="Pfam" id="PF01575"/>
    </source>
</evidence>
<dbReference type="InterPro" id="IPR050965">
    <property type="entry name" value="UPF0336/Enoyl-CoA_hydratase"/>
</dbReference>
<dbReference type="InterPro" id="IPR002539">
    <property type="entry name" value="MaoC-like_dom"/>
</dbReference>
<evidence type="ECO:0000313" key="3">
    <source>
        <dbReference type="EMBL" id="MDO8107598.1"/>
    </source>
</evidence>
<organism evidence="3 4">
    <name type="scientific">Actinotalea lenta</name>
    <dbReference type="NCBI Taxonomy" id="3064654"/>
    <lineage>
        <taxon>Bacteria</taxon>
        <taxon>Bacillati</taxon>
        <taxon>Actinomycetota</taxon>
        <taxon>Actinomycetes</taxon>
        <taxon>Micrococcales</taxon>
        <taxon>Cellulomonadaceae</taxon>
        <taxon>Actinotalea</taxon>
    </lineage>
</organism>